<feature type="region of interest" description="Disordered" evidence="1">
    <location>
        <begin position="148"/>
        <end position="175"/>
    </location>
</feature>
<dbReference type="EMBL" id="BKCJ010002276">
    <property type="protein sequence ID" value="GEU47479.1"/>
    <property type="molecule type" value="Genomic_DNA"/>
</dbReference>
<gene>
    <name evidence="2" type="ORF">Tci_019457</name>
</gene>
<evidence type="ECO:0000313" key="2">
    <source>
        <dbReference type="EMBL" id="GEU47479.1"/>
    </source>
</evidence>
<protein>
    <submittedName>
        <fullName evidence="2">Uncharacterized protein</fullName>
    </submittedName>
</protein>
<feature type="compositionally biased region" description="Basic and acidic residues" evidence="1">
    <location>
        <begin position="148"/>
        <end position="161"/>
    </location>
</feature>
<feature type="compositionally biased region" description="Polar residues" evidence="1">
    <location>
        <begin position="90"/>
        <end position="101"/>
    </location>
</feature>
<comment type="caution">
    <text evidence="2">The sequence shown here is derived from an EMBL/GenBank/DDBJ whole genome shotgun (WGS) entry which is preliminary data.</text>
</comment>
<evidence type="ECO:0000256" key="1">
    <source>
        <dbReference type="SAM" id="MobiDB-lite"/>
    </source>
</evidence>
<feature type="compositionally biased region" description="Basic and acidic residues" evidence="1">
    <location>
        <begin position="80"/>
        <end position="89"/>
    </location>
</feature>
<sequence length="226" mass="24779">MATLKEIVVTQPDHAMVTKAKNAAKRKASTRPEVSTNVTKKTKVGKKKSRAAIGNRVEQADDITLDDDAQGDDIGSAADDFEHLHDINQNKEVSAATNIKSSGGLRRETRTGSQYVSANGDTHHRVKANAQVLNTGEDALVSYVTEPKDTDFCVDEPRDTEHEEDSYIGSDGGNENLVNSYDYDAQVGGTFGDEFQREILPLAPYYMSYPYDEGSSDSPPPYIKEE</sequence>
<feature type="region of interest" description="Disordered" evidence="1">
    <location>
        <begin position="20"/>
        <end position="123"/>
    </location>
</feature>
<feature type="compositionally biased region" description="Polar residues" evidence="1">
    <location>
        <begin position="111"/>
        <end position="120"/>
    </location>
</feature>
<feature type="compositionally biased region" description="Basic residues" evidence="1">
    <location>
        <begin position="40"/>
        <end position="50"/>
    </location>
</feature>
<feature type="compositionally biased region" description="Acidic residues" evidence="1">
    <location>
        <begin position="60"/>
        <end position="71"/>
    </location>
</feature>
<proteinExistence type="predicted"/>
<dbReference type="AlphaFoldDB" id="A0A6L2KEY2"/>
<organism evidence="2">
    <name type="scientific">Tanacetum cinerariifolium</name>
    <name type="common">Dalmatian daisy</name>
    <name type="synonym">Chrysanthemum cinerariifolium</name>
    <dbReference type="NCBI Taxonomy" id="118510"/>
    <lineage>
        <taxon>Eukaryota</taxon>
        <taxon>Viridiplantae</taxon>
        <taxon>Streptophyta</taxon>
        <taxon>Embryophyta</taxon>
        <taxon>Tracheophyta</taxon>
        <taxon>Spermatophyta</taxon>
        <taxon>Magnoliopsida</taxon>
        <taxon>eudicotyledons</taxon>
        <taxon>Gunneridae</taxon>
        <taxon>Pentapetalae</taxon>
        <taxon>asterids</taxon>
        <taxon>campanulids</taxon>
        <taxon>Asterales</taxon>
        <taxon>Asteraceae</taxon>
        <taxon>Asteroideae</taxon>
        <taxon>Anthemideae</taxon>
        <taxon>Anthemidinae</taxon>
        <taxon>Tanacetum</taxon>
    </lineage>
</organism>
<reference evidence="2" key="1">
    <citation type="journal article" date="2019" name="Sci. Rep.">
        <title>Draft genome of Tanacetum cinerariifolium, the natural source of mosquito coil.</title>
        <authorList>
            <person name="Yamashiro T."/>
            <person name="Shiraishi A."/>
            <person name="Satake H."/>
            <person name="Nakayama K."/>
        </authorList>
    </citation>
    <scope>NUCLEOTIDE SEQUENCE</scope>
</reference>
<name>A0A6L2KEY2_TANCI</name>
<accession>A0A6L2KEY2</accession>